<dbReference type="RefSeq" id="WP_222992202.1">
    <property type="nucleotide sequence ID" value="NZ_JAINVV010000011.1"/>
</dbReference>
<accession>A0ABS7PUR5</accession>
<organism evidence="1 2">
    <name type="scientific">Sphingomonas colocasiae</name>
    <dbReference type="NCBI Taxonomy" id="1848973"/>
    <lineage>
        <taxon>Bacteria</taxon>
        <taxon>Pseudomonadati</taxon>
        <taxon>Pseudomonadota</taxon>
        <taxon>Alphaproteobacteria</taxon>
        <taxon>Sphingomonadales</taxon>
        <taxon>Sphingomonadaceae</taxon>
        <taxon>Sphingomonas</taxon>
    </lineage>
</organism>
<name>A0ABS7PUR5_9SPHN</name>
<proteinExistence type="predicted"/>
<keyword evidence="2" id="KW-1185">Reference proteome</keyword>
<gene>
    <name evidence="1" type="ORF">K7G82_22540</name>
</gene>
<protein>
    <submittedName>
        <fullName evidence="1">Uncharacterized protein</fullName>
    </submittedName>
</protein>
<evidence type="ECO:0000313" key="1">
    <source>
        <dbReference type="EMBL" id="MBY8825098.1"/>
    </source>
</evidence>
<comment type="caution">
    <text evidence="1">The sequence shown here is derived from an EMBL/GenBank/DDBJ whole genome shotgun (WGS) entry which is preliminary data.</text>
</comment>
<evidence type="ECO:0000313" key="2">
    <source>
        <dbReference type="Proteomes" id="UP000706039"/>
    </source>
</evidence>
<dbReference type="Proteomes" id="UP000706039">
    <property type="component" value="Unassembled WGS sequence"/>
</dbReference>
<sequence length="109" mass="11161">MALKPHANGGLEYDVEITSPTTGSLKAPTTAKALAGGHFEIVSRPAGPNGEPPSASSPRTGIRLVFEDLHARSNGYAVIYKDGPSPHFEVAGYYPVAAGICTPSGVPGS</sequence>
<reference evidence="1 2" key="1">
    <citation type="submission" date="2021-08" db="EMBL/GenBank/DDBJ databases">
        <authorList>
            <person name="Tuo L."/>
        </authorList>
    </citation>
    <scope>NUCLEOTIDE SEQUENCE [LARGE SCALE GENOMIC DNA]</scope>
    <source>
        <strain evidence="1 2">JCM 31229</strain>
    </source>
</reference>
<dbReference type="EMBL" id="JAINVV010000011">
    <property type="protein sequence ID" value="MBY8825098.1"/>
    <property type="molecule type" value="Genomic_DNA"/>
</dbReference>